<keyword evidence="4" id="KW-1185">Reference proteome</keyword>
<dbReference type="InterPro" id="IPR029063">
    <property type="entry name" value="SAM-dependent_MTases_sf"/>
</dbReference>
<proteinExistence type="predicted"/>
<gene>
    <name evidence="3" type="ORF">GCM10009716_30440</name>
</gene>
<protein>
    <submittedName>
        <fullName evidence="3">Class I SAM-dependent methyltransferase</fullName>
    </submittedName>
</protein>
<keyword evidence="3" id="KW-0808">Transferase</keyword>
<accession>A0ABN2PFC6</accession>
<name>A0ABN2PFC6_9ACTN</name>
<reference evidence="3 4" key="1">
    <citation type="journal article" date="2019" name="Int. J. Syst. Evol. Microbiol.">
        <title>The Global Catalogue of Microorganisms (GCM) 10K type strain sequencing project: providing services to taxonomists for standard genome sequencing and annotation.</title>
        <authorList>
            <consortium name="The Broad Institute Genomics Platform"/>
            <consortium name="The Broad Institute Genome Sequencing Center for Infectious Disease"/>
            <person name="Wu L."/>
            <person name="Ma J."/>
        </authorList>
    </citation>
    <scope>NUCLEOTIDE SEQUENCE [LARGE SCALE GENOMIC DNA]</scope>
    <source>
        <strain evidence="3 4">JCM 13581</strain>
    </source>
</reference>
<dbReference type="GO" id="GO:0008168">
    <property type="term" value="F:methyltransferase activity"/>
    <property type="evidence" value="ECO:0007669"/>
    <property type="project" value="UniProtKB-KW"/>
</dbReference>
<dbReference type="EMBL" id="BAAAMJ010000030">
    <property type="protein sequence ID" value="GAA1919656.1"/>
    <property type="molecule type" value="Genomic_DNA"/>
</dbReference>
<evidence type="ECO:0000259" key="2">
    <source>
        <dbReference type="Pfam" id="PF13649"/>
    </source>
</evidence>
<dbReference type="Gene3D" id="3.40.50.150">
    <property type="entry name" value="Vaccinia Virus protein VP39"/>
    <property type="match status" value="1"/>
</dbReference>
<feature type="region of interest" description="Disordered" evidence="1">
    <location>
        <begin position="1"/>
        <end position="20"/>
    </location>
</feature>
<dbReference type="RefSeq" id="WP_425581341.1">
    <property type="nucleotide sequence ID" value="NZ_BAAAMJ010000030.1"/>
</dbReference>
<dbReference type="SUPFAM" id="SSF53335">
    <property type="entry name" value="S-adenosyl-L-methionine-dependent methyltransferases"/>
    <property type="match status" value="1"/>
</dbReference>
<sequence>MTITSSSRSPRGPARAAPAWSADPYTRALRAGGGPLYLRCPDGRRLPLEVERWCAGPDAADRTVLGRCTGRVLDIGCGPGRMVTALARMDRPVLGIDTVPAAVERTRRRGGPALLRSVFGDVPGAGRWRSVLLVDGNIGIGGDPAALLTRIRELTAPGGVLVAEASHGEAGLDERFEVRLDDGSGDTGPAFPWARLGQDALRDRAERTGWVTAGLWTAHGRSFVALRNGSH</sequence>
<organism evidence="3 4">
    <name type="scientific">Streptomyces sodiiphilus</name>
    <dbReference type="NCBI Taxonomy" id="226217"/>
    <lineage>
        <taxon>Bacteria</taxon>
        <taxon>Bacillati</taxon>
        <taxon>Actinomycetota</taxon>
        <taxon>Actinomycetes</taxon>
        <taxon>Kitasatosporales</taxon>
        <taxon>Streptomycetaceae</taxon>
        <taxon>Streptomyces</taxon>
    </lineage>
</organism>
<dbReference type="CDD" id="cd02440">
    <property type="entry name" value="AdoMet_MTases"/>
    <property type="match status" value="1"/>
</dbReference>
<dbReference type="Proteomes" id="UP001501303">
    <property type="component" value="Unassembled WGS sequence"/>
</dbReference>
<comment type="caution">
    <text evidence="3">The sequence shown here is derived from an EMBL/GenBank/DDBJ whole genome shotgun (WGS) entry which is preliminary data.</text>
</comment>
<dbReference type="Pfam" id="PF13649">
    <property type="entry name" value="Methyltransf_25"/>
    <property type="match status" value="1"/>
</dbReference>
<dbReference type="GO" id="GO:0032259">
    <property type="term" value="P:methylation"/>
    <property type="evidence" value="ECO:0007669"/>
    <property type="project" value="UniProtKB-KW"/>
</dbReference>
<evidence type="ECO:0000313" key="3">
    <source>
        <dbReference type="EMBL" id="GAA1919656.1"/>
    </source>
</evidence>
<keyword evidence="3" id="KW-0489">Methyltransferase</keyword>
<dbReference type="InterPro" id="IPR041698">
    <property type="entry name" value="Methyltransf_25"/>
</dbReference>
<feature type="domain" description="Methyltransferase" evidence="2">
    <location>
        <begin position="72"/>
        <end position="159"/>
    </location>
</feature>
<evidence type="ECO:0000256" key="1">
    <source>
        <dbReference type="SAM" id="MobiDB-lite"/>
    </source>
</evidence>
<evidence type="ECO:0000313" key="4">
    <source>
        <dbReference type="Proteomes" id="UP001501303"/>
    </source>
</evidence>